<feature type="region of interest" description="Disordered" evidence="1">
    <location>
        <begin position="219"/>
        <end position="253"/>
    </location>
</feature>
<feature type="non-terminal residue" evidence="3">
    <location>
        <position position="825"/>
    </location>
</feature>
<dbReference type="AlphaFoldDB" id="V4B279"/>
<dbReference type="CDD" id="cd17711">
    <property type="entry name" value="BRCT_PAXIP1_rpt3"/>
    <property type="match status" value="1"/>
</dbReference>
<evidence type="ECO:0000313" key="4">
    <source>
        <dbReference type="Proteomes" id="UP000030746"/>
    </source>
</evidence>
<accession>V4B279</accession>
<feature type="region of interest" description="Disordered" evidence="1">
    <location>
        <begin position="575"/>
        <end position="616"/>
    </location>
</feature>
<dbReference type="STRING" id="225164.V4B279"/>
<proteinExistence type="predicted"/>
<evidence type="ECO:0000256" key="1">
    <source>
        <dbReference type="SAM" id="MobiDB-lite"/>
    </source>
</evidence>
<feature type="domain" description="BRCT" evidence="2">
    <location>
        <begin position="3"/>
        <end position="89"/>
    </location>
</feature>
<dbReference type="KEGG" id="lgi:LOTGIDRAFT_170001"/>
<dbReference type="OrthoDB" id="342264at2759"/>
<feature type="compositionally biased region" description="Polar residues" evidence="1">
    <location>
        <begin position="360"/>
        <end position="391"/>
    </location>
</feature>
<feature type="domain" description="BRCT" evidence="2">
    <location>
        <begin position="114"/>
        <end position="178"/>
    </location>
</feature>
<dbReference type="InterPro" id="IPR036420">
    <property type="entry name" value="BRCT_dom_sf"/>
</dbReference>
<dbReference type="PANTHER" id="PTHR47667">
    <property type="entry name" value="REGULATOR OF TY1 TRANSPOSITION PROTEIN 107"/>
    <property type="match status" value="1"/>
</dbReference>
<dbReference type="EMBL" id="KB203918">
    <property type="protein sequence ID" value="ESO82379.1"/>
    <property type="molecule type" value="Genomic_DNA"/>
</dbReference>
<dbReference type="HOGENOM" id="CLU_343455_0_0_1"/>
<dbReference type="Proteomes" id="UP000030746">
    <property type="component" value="Unassembled WGS sequence"/>
</dbReference>
<dbReference type="GeneID" id="20241296"/>
<feature type="domain" description="BRCT" evidence="2">
    <location>
        <begin position="764"/>
        <end position="825"/>
    </location>
</feature>
<evidence type="ECO:0000313" key="3">
    <source>
        <dbReference type="EMBL" id="ESO82379.1"/>
    </source>
</evidence>
<sequence>MSEKTQIFKDVTFYIVGDISEDVINLLSSEGGKRDTYLSEMVSHVIADSTEPDEYSEAKEIFERPIVSSNWVRLSVICKKQLPKERFALEGCLFSGVVACPSRLDVTDAKSVWSMLVYNGGRCQLNFDKNVTHLICSSTDGVKYAKGLNKEKVHTVTPDWVTDCVKKESKQEETIYHPRLIVYPKPETPPPKPKPMFSKQHTDLSDLSAMIGQQMALGNLTAPSPFARRRKSSSDDSPRNGSRPGTPSAKEALARMVSSRLQASGKNDPNEISATLASMFPHGQYPGPPPGLPLSPGQATMPFGQAPLQGMSYGMSMGQGQSPTRGHSPVQGHPLAHMPHAGQGHQQNQMYMQGQLPHMNQNLQQPHQSPTHLQTSPNPHHMQTSPNQSPHLSPGKHPSQMMMMKSLAQPQMSPKHPGQMSQSPMPPQGQMPHYPGQVPGQVPLHHQGPPQPIMSQGQVRHPGQGQVPPMSPSHMHNQLPAPTGQMRPQMSPGKFQGKPGQHPRQPGPRHRQPHPQMQIPGQGHPQFPGHPGHQGPNASPGKVSMPSQMPAQYQNQMQHQLQAQLQNQLHMSNQLQGQMPHSHPGQMPSVQGQAAVHHQGQMPTQLTTHPPQSQMPHQMQSQMAGKMHNQIPHQLQSQMSPQMPGQIPNQMQGQMPNVGQGQMSGQIPGMSLSGVSNSGMMQQLQKEAFQQNRTLRNITNNAPGAEMIRSPNKQAASKISQMLEMNRPPPPMYPGRGIPPGGLQRPPAPTLPVYYGHDPSENIAPDMCLIGCVFYIHDYQSLLGENEIKTWKEVISQHGGEVEDTYTSRVTHVLCSNQKSEIFHK</sequence>
<feature type="compositionally biased region" description="Low complexity" evidence="1">
    <location>
        <begin position="551"/>
        <end position="562"/>
    </location>
</feature>
<reference evidence="3 4" key="1">
    <citation type="journal article" date="2013" name="Nature">
        <title>Insights into bilaterian evolution from three spiralian genomes.</title>
        <authorList>
            <person name="Simakov O."/>
            <person name="Marletaz F."/>
            <person name="Cho S.J."/>
            <person name="Edsinger-Gonzales E."/>
            <person name="Havlak P."/>
            <person name="Hellsten U."/>
            <person name="Kuo D.H."/>
            <person name="Larsson T."/>
            <person name="Lv J."/>
            <person name="Arendt D."/>
            <person name="Savage R."/>
            <person name="Osoegawa K."/>
            <person name="de Jong P."/>
            <person name="Grimwood J."/>
            <person name="Chapman J.A."/>
            <person name="Shapiro H."/>
            <person name="Aerts A."/>
            <person name="Otillar R.P."/>
            <person name="Terry A.Y."/>
            <person name="Boore J.L."/>
            <person name="Grigoriev I.V."/>
            <person name="Lindberg D.R."/>
            <person name="Seaver E.C."/>
            <person name="Weisblat D.A."/>
            <person name="Putnam N.H."/>
            <person name="Rokhsar D.S."/>
        </authorList>
    </citation>
    <scope>NUCLEOTIDE SEQUENCE [LARGE SCALE GENOMIC DNA]</scope>
</reference>
<dbReference type="Pfam" id="PF12738">
    <property type="entry name" value="PTCB-BRCT"/>
    <property type="match status" value="1"/>
</dbReference>
<name>V4B279_LOTGI</name>
<dbReference type="CTD" id="20241296"/>
<keyword evidence="4" id="KW-1185">Reference proteome</keyword>
<dbReference type="InterPro" id="IPR001357">
    <property type="entry name" value="BRCT_dom"/>
</dbReference>
<gene>
    <name evidence="3" type="ORF">LOTGIDRAFT_170001</name>
</gene>
<feature type="region of interest" description="Disordered" evidence="1">
    <location>
        <begin position="360"/>
        <end position="562"/>
    </location>
</feature>
<protein>
    <recommendedName>
        <fullName evidence="2">BRCT domain-containing protein</fullName>
    </recommendedName>
</protein>
<feature type="compositionally biased region" description="Low complexity" evidence="1">
    <location>
        <begin position="514"/>
        <end position="536"/>
    </location>
</feature>
<dbReference type="OMA" id="AFWLNDC"/>
<dbReference type="RefSeq" id="XP_009066886.1">
    <property type="nucleotide sequence ID" value="XM_009068638.1"/>
</dbReference>
<dbReference type="InterPro" id="IPR053036">
    <property type="entry name" value="CellCycle_DNARepair_Reg"/>
</dbReference>
<evidence type="ECO:0000259" key="2">
    <source>
        <dbReference type="PROSITE" id="PS50172"/>
    </source>
</evidence>
<dbReference type="Gene3D" id="3.40.50.10190">
    <property type="entry name" value="BRCT domain"/>
    <property type="match status" value="3"/>
</dbReference>
<dbReference type="CDD" id="cd17710">
    <property type="entry name" value="BRCT_PAXIP1_rpt2"/>
    <property type="match status" value="1"/>
</dbReference>
<dbReference type="PANTHER" id="PTHR47667:SF1">
    <property type="entry name" value="REGULATOR OF TY1 TRANSPOSITION PROTEIN 107"/>
    <property type="match status" value="1"/>
</dbReference>
<dbReference type="SMART" id="SM00292">
    <property type="entry name" value="BRCT"/>
    <property type="match status" value="2"/>
</dbReference>
<dbReference type="CDD" id="cd17714">
    <property type="entry name" value="BRCT_PAXIP1_rpt1"/>
    <property type="match status" value="1"/>
</dbReference>
<dbReference type="SUPFAM" id="SSF52113">
    <property type="entry name" value="BRCT domain"/>
    <property type="match status" value="3"/>
</dbReference>
<dbReference type="PROSITE" id="PS50172">
    <property type="entry name" value="BRCT"/>
    <property type="match status" value="3"/>
</dbReference>
<organism evidence="3 4">
    <name type="scientific">Lottia gigantea</name>
    <name type="common">Giant owl limpet</name>
    <dbReference type="NCBI Taxonomy" id="225164"/>
    <lineage>
        <taxon>Eukaryota</taxon>
        <taxon>Metazoa</taxon>
        <taxon>Spiralia</taxon>
        <taxon>Lophotrochozoa</taxon>
        <taxon>Mollusca</taxon>
        <taxon>Gastropoda</taxon>
        <taxon>Patellogastropoda</taxon>
        <taxon>Lottioidea</taxon>
        <taxon>Lottiidae</taxon>
        <taxon>Lottia</taxon>
    </lineage>
</organism>